<evidence type="ECO:0000313" key="2">
    <source>
        <dbReference type="Proteomes" id="UP001058974"/>
    </source>
</evidence>
<proteinExistence type="predicted"/>
<keyword evidence="2" id="KW-1185">Reference proteome</keyword>
<dbReference type="Gramene" id="Psat06G0251200-T1">
    <property type="protein sequence ID" value="KAI5396330.1"/>
    <property type="gene ID" value="KIW84_062512"/>
</dbReference>
<gene>
    <name evidence="1" type="ORF">KIW84_062512</name>
</gene>
<dbReference type="AlphaFoldDB" id="A0A9D4W625"/>
<dbReference type="EMBL" id="JAMSHJ010000006">
    <property type="protein sequence ID" value="KAI5396330.1"/>
    <property type="molecule type" value="Genomic_DNA"/>
</dbReference>
<organism evidence="1 2">
    <name type="scientific">Pisum sativum</name>
    <name type="common">Garden pea</name>
    <name type="synonym">Lathyrus oleraceus</name>
    <dbReference type="NCBI Taxonomy" id="3888"/>
    <lineage>
        <taxon>Eukaryota</taxon>
        <taxon>Viridiplantae</taxon>
        <taxon>Streptophyta</taxon>
        <taxon>Embryophyta</taxon>
        <taxon>Tracheophyta</taxon>
        <taxon>Spermatophyta</taxon>
        <taxon>Magnoliopsida</taxon>
        <taxon>eudicotyledons</taxon>
        <taxon>Gunneridae</taxon>
        <taxon>Pentapetalae</taxon>
        <taxon>rosids</taxon>
        <taxon>fabids</taxon>
        <taxon>Fabales</taxon>
        <taxon>Fabaceae</taxon>
        <taxon>Papilionoideae</taxon>
        <taxon>50 kb inversion clade</taxon>
        <taxon>NPAAA clade</taxon>
        <taxon>Hologalegina</taxon>
        <taxon>IRL clade</taxon>
        <taxon>Fabeae</taxon>
        <taxon>Lathyrus</taxon>
    </lineage>
</organism>
<reference evidence="1 2" key="1">
    <citation type="journal article" date="2022" name="Nat. Genet.">
        <title>Improved pea reference genome and pan-genome highlight genomic features and evolutionary characteristics.</title>
        <authorList>
            <person name="Yang T."/>
            <person name="Liu R."/>
            <person name="Luo Y."/>
            <person name="Hu S."/>
            <person name="Wang D."/>
            <person name="Wang C."/>
            <person name="Pandey M.K."/>
            <person name="Ge S."/>
            <person name="Xu Q."/>
            <person name="Li N."/>
            <person name="Li G."/>
            <person name="Huang Y."/>
            <person name="Saxena R.K."/>
            <person name="Ji Y."/>
            <person name="Li M."/>
            <person name="Yan X."/>
            <person name="He Y."/>
            <person name="Liu Y."/>
            <person name="Wang X."/>
            <person name="Xiang C."/>
            <person name="Varshney R.K."/>
            <person name="Ding H."/>
            <person name="Gao S."/>
            <person name="Zong X."/>
        </authorList>
    </citation>
    <scope>NUCLEOTIDE SEQUENCE [LARGE SCALE GENOMIC DNA]</scope>
    <source>
        <strain evidence="1 2">cv. Zhongwan 6</strain>
    </source>
</reference>
<protein>
    <submittedName>
        <fullName evidence="1">Uncharacterized protein</fullName>
    </submittedName>
</protein>
<sequence>MHFIIHPVGLTIILDFHSVSLIAKLTSHFYNTRAKQKIDMERIEQNQTAMQEKMAQVRAQLGQLMDIMQNIIHRQEENLQAKPGTNVNMNVANPIIGNGIPVINQAHVEGMPNNPNDAHTYHVPIQGGSQAGTEDHDGDFFMPRNESVYEPFGPHQNELERKLKMMDERVRAIEGPNTFGLEAADMCLVPGIKIPAKIKITVENAPTTPLVIAVLAPFPCESTKAIPWNYNSTTYLHGRRLEERVAKARRTLVIHVPSEVPEPAEEQVTMVGEDLNTSEADCFVLKKTAGQQLHNWT</sequence>
<evidence type="ECO:0000313" key="1">
    <source>
        <dbReference type="EMBL" id="KAI5396330.1"/>
    </source>
</evidence>
<name>A0A9D4W625_PEA</name>
<accession>A0A9D4W625</accession>
<dbReference type="Proteomes" id="UP001058974">
    <property type="component" value="Chromosome 6"/>
</dbReference>
<comment type="caution">
    <text evidence="1">The sequence shown here is derived from an EMBL/GenBank/DDBJ whole genome shotgun (WGS) entry which is preliminary data.</text>
</comment>